<dbReference type="InParanoid" id="F6ZN07"/>
<evidence type="ECO:0000259" key="6">
    <source>
        <dbReference type="PROSITE" id="PS51406"/>
    </source>
</evidence>
<dbReference type="GO" id="GO:0005615">
    <property type="term" value="C:extracellular space"/>
    <property type="evidence" value="ECO:0000318"/>
    <property type="project" value="GO_Central"/>
</dbReference>
<dbReference type="AlphaFoldDB" id="F6ZN07"/>
<dbReference type="SUPFAM" id="SSF56496">
    <property type="entry name" value="Fibrinogen C-terminal domain-like"/>
    <property type="match status" value="1"/>
</dbReference>
<dbReference type="PROSITE" id="PS51406">
    <property type="entry name" value="FIBRINOGEN_C_2"/>
    <property type="match status" value="1"/>
</dbReference>
<dbReference type="HOGENOM" id="CLU_1197193_0_0_1"/>
<evidence type="ECO:0000256" key="4">
    <source>
        <dbReference type="ARBA" id="ARBA00023157"/>
    </source>
</evidence>
<dbReference type="NCBIfam" id="NF040941">
    <property type="entry name" value="GGGWT_bact"/>
    <property type="match status" value="1"/>
</dbReference>
<reference evidence="8" key="1">
    <citation type="journal article" date="2002" name="Science">
        <title>The draft genome of Ciona intestinalis: insights into chordate and vertebrate origins.</title>
        <authorList>
            <person name="Dehal P."/>
            <person name="Satou Y."/>
            <person name="Campbell R.K."/>
            <person name="Chapman J."/>
            <person name="Degnan B."/>
            <person name="De Tomaso A."/>
            <person name="Davidson B."/>
            <person name="Di Gregorio A."/>
            <person name="Gelpke M."/>
            <person name="Goodstein D.M."/>
            <person name="Harafuji N."/>
            <person name="Hastings K.E."/>
            <person name="Ho I."/>
            <person name="Hotta K."/>
            <person name="Huang W."/>
            <person name="Kawashima T."/>
            <person name="Lemaire P."/>
            <person name="Martinez D."/>
            <person name="Meinertzhagen I.A."/>
            <person name="Necula S."/>
            <person name="Nonaka M."/>
            <person name="Putnam N."/>
            <person name="Rash S."/>
            <person name="Saiga H."/>
            <person name="Satake M."/>
            <person name="Terry A."/>
            <person name="Yamada L."/>
            <person name="Wang H.G."/>
            <person name="Awazu S."/>
            <person name="Azumi K."/>
            <person name="Boore J."/>
            <person name="Branno M."/>
            <person name="Chin-Bow S."/>
            <person name="DeSantis R."/>
            <person name="Doyle S."/>
            <person name="Francino P."/>
            <person name="Keys D.N."/>
            <person name="Haga S."/>
            <person name="Hayashi H."/>
            <person name="Hino K."/>
            <person name="Imai K.S."/>
            <person name="Inaba K."/>
            <person name="Kano S."/>
            <person name="Kobayashi K."/>
            <person name="Kobayashi M."/>
            <person name="Lee B.I."/>
            <person name="Makabe K.W."/>
            <person name="Manohar C."/>
            <person name="Matassi G."/>
            <person name="Medina M."/>
            <person name="Mochizuki Y."/>
            <person name="Mount S."/>
            <person name="Morishita T."/>
            <person name="Miura S."/>
            <person name="Nakayama A."/>
            <person name="Nishizaka S."/>
            <person name="Nomoto H."/>
            <person name="Ohta F."/>
            <person name="Oishi K."/>
            <person name="Rigoutsos I."/>
            <person name="Sano M."/>
            <person name="Sasaki A."/>
            <person name="Sasakura Y."/>
            <person name="Shoguchi E."/>
            <person name="Shin-i T."/>
            <person name="Spagnuolo A."/>
            <person name="Stainier D."/>
            <person name="Suzuki M.M."/>
            <person name="Tassy O."/>
            <person name="Takatori N."/>
            <person name="Tokuoka M."/>
            <person name="Yagi K."/>
            <person name="Yoshizaki F."/>
            <person name="Wada S."/>
            <person name="Zhang C."/>
            <person name="Hyatt P.D."/>
            <person name="Larimer F."/>
            <person name="Detter C."/>
            <person name="Doggett N."/>
            <person name="Glavina T."/>
            <person name="Hawkins T."/>
            <person name="Richardson P."/>
            <person name="Lucas S."/>
            <person name="Kohara Y."/>
            <person name="Levine M."/>
            <person name="Satoh N."/>
            <person name="Rokhsar D.S."/>
        </authorList>
    </citation>
    <scope>NUCLEOTIDE SEQUENCE [LARGE SCALE GENOMIC DNA]</scope>
</reference>
<evidence type="ECO:0000256" key="3">
    <source>
        <dbReference type="ARBA" id="ARBA00022837"/>
    </source>
</evidence>
<proteinExistence type="predicted"/>
<keyword evidence="2" id="KW-0430">Lectin</keyword>
<reference evidence="7" key="3">
    <citation type="submission" date="2025-09" db="UniProtKB">
        <authorList>
            <consortium name="Ensembl"/>
        </authorList>
    </citation>
    <scope>IDENTIFICATION</scope>
</reference>
<evidence type="ECO:0000256" key="5">
    <source>
        <dbReference type="SAM" id="Phobius"/>
    </source>
</evidence>
<accession>F6ZN07</accession>
<dbReference type="Ensembl" id="ENSCINT00000022432.2">
    <property type="protein sequence ID" value="ENSCINP00000022186.2"/>
    <property type="gene ID" value="ENSCING00000011652.2"/>
</dbReference>
<dbReference type="GO" id="GO:0070492">
    <property type="term" value="F:oligosaccharide binding"/>
    <property type="evidence" value="ECO:0000318"/>
    <property type="project" value="GO_Central"/>
</dbReference>
<dbReference type="GeneTree" id="ENSGT00940000163443"/>
<evidence type="ECO:0000313" key="8">
    <source>
        <dbReference type="Proteomes" id="UP000008144"/>
    </source>
</evidence>
<keyword evidence="5" id="KW-0812">Transmembrane</keyword>
<dbReference type="InterPro" id="IPR014716">
    <property type="entry name" value="Fibrinogen_a/b/g_C_1"/>
</dbReference>
<dbReference type="GO" id="GO:0046872">
    <property type="term" value="F:metal ion binding"/>
    <property type="evidence" value="ECO:0007669"/>
    <property type="project" value="UniProtKB-KW"/>
</dbReference>
<keyword evidence="4" id="KW-1015">Disulfide bond</keyword>
<dbReference type="Pfam" id="PF00147">
    <property type="entry name" value="Fibrinogen_C"/>
    <property type="match status" value="1"/>
</dbReference>
<keyword evidence="8" id="KW-1185">Reference proteome</keyword>
<feature type="domain" description="Fibrinogen C-terminal" evidence="6">
    <location>
        <begin position="71"/>
        <end position="120"/>
    </location>
</feature>
<keyword evidence="3" id="KW-0106">Calcium</keyword>
<protein>
    <recommendedName>
        <fullName evidence="6">Fibrinogen C-terminal domain-containing protein</fullName>
    </recommendedName>
</protein>
<reference evidence="7" key="2">
    <citation type="submission" date="2025-08" db="UniProtKB">
        <authorList>
            <consortium name="Ensembl"/>
        </authorList>
    </citation>
    <scope>IDENTIFICATION</scope>
</reference>
<keyword evidence="5" id="KW-0472">Membrane</keyword>
<keyword evidence="1" id="KW-0479">Metal-binding</keyword>
<name>F6ZN07_CIOIN</name>
<sequence>MDLFAKAGISKGKFTLWEYFFKGLVVVGFIFGFIALIVAVVVQNKLESSSNNVISIQQTSTVETVPYYRPDNNQRVIKTCRHLNTQTSPSGVYTIKPTATSVPFPAYCEMIDAGGGWTLVASIHENNIYGKCKVGDKWSSEQGIQTYYDPNILGNWENNNVFGSVGSITSQDYKNPAYMDMQASDVMIWHVANETPLQNISNKARFKYYTDSHFLRRYGNTLKSMFNNRIPI</sequence>
<dbReference type="PANTHER" id="PTHR16146:SF46">
    <property type="entry name" value="INTELECTIN-1A-RELATED"/>
    <property type="match status" value="1"/>
</dbReference>
<evidence type="ECO:0000256" key="2">
    <source>
        <dbReference type="ARBA" id="ARBA00022734"/>
    </source>
</evidence>
<keyword evidence="5" id="KW-1133">Transmembrane helix</keyword>
<dbReference type="Gene3D" id="3.90.215.10">
    <property type="entry name" value="Gamma Fibrinogen, chain A, domain 1"/>
    <property type="match status" value="1"/>
</dbReference>
<dbReference type="InterPro" id="IPR002181">
    <property type="entry name" value="Fibrinogen_a/b/g_C_dom"/>
</dbReference>
<feature type="transmembrane region" description="Helical" evidence="5">
    <location>
        <begin position="20"/>
        <end position="42"/>
    </location>
</feature>
<dbReference type="PANTHER" id="PTHR16146">
    <property type="entry name" value="INTELECTIN"/>
    <property type="match status" value="1"/>
</dbReference>
<dbReference type="Proteomes" id="UP000008144">
    <property type="component" value="Unassembled WGS sequence"/>
</dbReference>
<evidence type="ECO:0000313" key="7">
    <source>
        <dbReference type="Ensembl" id="ENSCINP00000022186.2"/>
    </source>
</evidence>
<dbReference type="InterPro" id="IPR036056">
    <property type="entry name" value="Fibrinogen-like_C"/>
</dbReference>
<evidence type="ECO:0000256" key="1">
    <source>
        <dbReference type="ARBA" id="ARBA00022723"/>
    </source>
</evidence>
<organism evidence="7 8">
    <name type="scientific">Ciona intestinalis</name>
    <name type="common">Transparent sea squirt</name>
    <name type="synonym">Ascidia intestinalis</name>
    <dbReference type="NCBI Taxonomy" id="7719"/>
    <lineage>
        <taxon>Eukaryota</taxon>
        <taxon>Metazoa</taxon>
        <taxon>Chordata</taxon>
        <taxon>Tunicata</taxon>
        <taxon>Ascidiacea</taxon>
        <taxon>Phlebobranchia</taxon>
        <taxon>Cionidae</taxon>
        <taxon>Ciona</taxon>
    </lineage>
</organism>